<evidence type="ECO:0000256" key="1">
    <source>
        <dbReference type="ARBA" id="ARBA00001971"/>
    </source>
</evidence>
<sequence>MMMVMNLSHLLPLGIPLPSPTSLLGIFLIGTFTLLSSILLSAIYNLTLHPLARHPGPFFHRASILPYLYRQITGTLPCSILDFHTRYGPVVRISPNALSFADPQAWKDIYGHRPHGEEEFAKLNLFYRIKGSPPSLLSETKEAHGALRKLMAQGFSDRSMRAQEGIIGGYVSALIRGLRGNCSSSSSGKREEDVVKQQDGGVQVVSEEEEEEKETTVINMKNTNTKQTENMNQKEEHDGRVPLDMVSWYNWTTFDIIGDLAFGEPFGCLEKAEYDPWVDAVGKSVRFGCVMFALRLLGLEDWVCPLVRKLSGNARRFHRKRTMDKLQRRVKLTKERPDFLEGLLQKREEWGIDMDALAANASLLIVAGSETTATLLAGATYMLLRDPEAMKKLTEEVRSTFKSEEEITLSSVGNLEYMLACLNEAMRLYPPVPIGMPRVVPKGGAKVAGTFVPEGTVVAVWHWATSHNEQHFVEPFEFHPERWMQDPRFANDRLDAVQPFSVGPRNCIGRSLAIAEMRLILTKVVYNFDMKLANPDKDWLDQHIYTLWDKHPLPVYLTPVERNGV</sequence>
<comment type="cofactor">
    <cofactor evidence="1 10">
        <name>heme</name>
        <dbReference type="ChEBI" id="CHEBI:30413"/>
    </cofactor>
</comment>
<evidence type="ECO:0000256" key="10">
    <source>
        <dbReference type="PIRSR" id="PIRSR602401-1"/>
    </source>
</evidence>
<feature type="region of interest" description="Disordered" evidence="12">
    <location>
        <begin position="182"/>
        <end position="211"/>
    </location>
</feature>
<evidence type="ECO:0000256" key="11">
    <source>
        <dbReference type="RuleBase" id="RU000461"/>
    </source>
</evidence>
<evidence type="ECO:0000256" key="13">
    <source>
        <dbReference type="SAM" id="Phobius"/>
    </source>
</evidence>
<evidence type="ECO:0000256" key="5">
    <source>
        <dbReference type="ARBA" id="ARBA00022723"/>
    </source>
</evidence>
<dbReference type="InterPro" id="IPR036396">
    <property type="entry name" value="Cyt_P450_sf"/>
</dbReference>
<dbReference type="PANTHER" id="PTHR24305:SF230">
    <property type="entry name" value="P450, PUTATIVE (EUROFUNG)-RELATED"/>
    <property type="match status" value="1"/>
</dbReference>
<evidence type="ECO:0000256" key="7">
    <source>
        <dbReference type="ARBA" id="ARBA00023004"/>
    </source>
</evidence>
<dbReference type="InterPro" id="IPR050121">
    <property type="entry name" value="Cytochrome_P450_monoxygenase"/>
</dbReference>
<comment type="caution">
    <text evidence="14">The sequence shown here is derived from an EMBL/GenBank/DDBJ whole genome shotgun (WGS) entry which is preliminary data.</text>
</comment>
<dbReference type="PROSITE" id="PS00086">
    <property type="entry name" value="CYTOCHROME_P450"/>
    <property type="match status" value="1"/>
</dbReference>
<dbReference type="GeneID" id="87875362"/>
<feature type="binding site" description="axial binding residue" evidence="10">
    <location>
        <position position="507"/>
    </location>
    <ligand>
        <name>heme</name>
        <dbReference type="ChEBI" id="CHEBI:30413"/>
    </ligand>
    <ligandPart>
        <name>Fe</name>
        <dbReference type="ChEBI" id="CHEBI:18248"/>
    </ligandPart>
</feature>
<keyword evidence="15" id="KW-1185">Reference proteome</keyword>
<keyword evidence="13" id="KW-0472">Membrane</keyword>
<comment type="pathway">
    <text evidence="2">Antibiotic biosynthesis.</text>
</comment>
<keyword evidence="13" id="KW-0812">Transmembrane</keyword>
<evidence type="ECO:0000256" key="3">
    <source>
        <dbReference type="ARBA" id="ARBA00010617"/>
    </source>
</evidence>
<dbReference type="GO" id="GO:0004497">
    <property type="term" value="F:monooxygenase activity"/>
    <property type="evidence" value="ECO:0007669"/>
    <property type="project" value="UniProtKB-KW"/>
</dbReference>
<dbReference type="Proteomes" id="UP001285908">
    <property type="component" value="Unassembled WGS sequence"/>
</dbReference>
<keyword evidence="5 10" id="KW-0479">Metal-binding</keyword>
<evidence type="ECO:0000313" key="15">
    <source>
        <dbReference type="Proteomes" id="UP001285908"/>
    </source>
</evidence>
<comment type="similarity">
    <text evidence="3 11">Belongs to the cytochrome P450 family.</text>
</comment>
<feature type="transmembrane region" description="Helical" evidence="13">
    <location>
        <begin position="21"/>
        <end position="44"/>
    </location>
</feature>
<dbReference type="PANTHER" id="PTHR24305">
    <property type="entry name" value="CYTOCHROME P450"/>
    <property type="match status" value="1"/>
</dbReference>
<dbReference type="Gene3D" id="1.10.630.10">
    <property type="entry name" value="Cytochrome P450"/>
    <property type="match status" value="2"/>
</dbReference>
<dbReference type="SUPFAM" id="SSF48264">
    <property type="entry name" value="Cytochrome P450"/>
    <property type="match status" value="2"/>
</dbReference>
<evidence type="ECO:0000256" key="4">
    <source>
        <dbReference type="ARBA" id="ARBA00022617"/>
    </source>
</evidence>
<dbReference type="PRINTS" id="PR00385">
    <property type="entry name" value="P450"/>
</dbReference>
<dbReference type="AlphaFoldDB" id="A0AAJ0I0Z3"/>
<protein>
    <submittedName>
        <fullName evidence="14">Cytochrome P450</fullName>
    </submittedName>
</protein>
<evidence type="ECO:0000256" key="12">
    <source>
        <dbReference type="SAM" id="MobiDB-lite"/>
    </source>
</evidence>
<dbReference type="GO" id="GO:0017000">
    <property type="term" value="P:antibiotic biosynthetic process"/>
    <property type="evidence" value="ECO:0007669"/>
    <property type="project" value="UniProtKB-KW"/>
</dbReference>
<keyword evidence="9" id="KW-0045">Antibiotic biosynthesis</keyword>
<dbReference type="Pfam" id="PF00067">
    <property type="entry name" value="p450"/>
    <property type="match status" value="1"/>
</dbReference>
<dbReference type="PRINTS" id="PR00463">
    <property type="entry name" value="EP450I"/>
</dbReference>
<evidence type="ECO:0000256" key="6">
    <source>
        <dbReference type="ARBA" id="ARBA00023002"/>
    </source>
</evidence>
<organism evidence="14 15">
    <name type="scientific">Neurospora hispaniola</name>
    <dbReference type="NCBI Taxonomy" id="588809"/>
    <lineage>
        <taxon>Eukaryota</taxon>
        <taxon>Fungi</taxon>
        <taxon>Dikarya</taxon>
        <taxon>Ascomycota</taxon>
        <taxon>Pezizomycotina</taxon>
        <taxon>Sordariomycetes</taxon>
        <taxon>Sordariomycetidae</taxon>
        <taxon>Sordariales</taxon>
        <taxon>Sordariaceae</taxon>
        <taxon>Neurospora</taxon>
    </lineage>
</organism>
<proteinExistence type="inferred from homology"/>
<keyword evidence="8 11" id="KW-0503">Monooxygenase</keyword>
<evidence type="ECO:0000256" key="2">
    <source>
        <dbReference type="ARBA" id="ARBA00004792"/>
    </source>
</evidence>
<dbReference type="GO" id="GO:0005506">
    <property type="term" value="F:iron ion binding"/>
    <property type="evidence" value="ECO:0007669"/>
    <property type="project" value="InterPro"/>
</dbReference>
<keyword evidence="7 10" id="KW-0408">Iron</keyword>
<evidence type="ECO:0000256" key="9">
    <source>
        <dbReference type="ARBA" id="ARBA00023194"/>
    </source>
</evidence>
<dbReference type="InterPro" id="IPR001128">
    <property type="entry name" value="Cyt_P450"/>
</dbReference>
<keyword evidence="13" id="KW-1133">Transmembrane helix</keyword>
<evidence type="ECO:0000313" key="14">
    <source>
        <dbReference type="EMBL" id="KAK3486720.1"/>
    </source>
</evidence>
<evidence type="ECO:0000256" key="8">
    <source>
        <dbReference type="ARBA" id="ARBA00023033"/>
    </source>
</evidence>
<accession>A0AAJ0I0Z3</accession>
<dbReference type="GO" id="GO:0016705">
    <property type="term" value="F:oxidoreductase activity, acting on paired donors, with incorporation or reduction of molecular oxygen"/>
    <property type="evidence" value="ECO:0007669"/>
    <property type="project" value="InterPro"/>
</dbReference>
<dbReference type="InterPro" id="IPR002401">
    <property type="entry name" value="Cyt_P450_E_grp-I"/>
</dbReference>
<reference evidence="14 15" key="1">
    <citation type="journal article" date="2023" name="Mol. Phylogenet. Evol.">
        <title>Genome-scale phylogeny and comparative genomics of the fungal order Sordariales.</title>
        <authorList>
            <person name="Hensen N."/>
            <person name="Bonometti L."/>
            <person name="Westerberg I."/>
            <person name="Brannstrom I.O."/>
            <person name="Guillou S."/>
            <person name="Cros-Aarteil S."/>
            <person name="Calhoun S."/>
            <person name="Haridas S."/>
            <person name="Kuo A."/>
            <person name="Mondo S."/>
            <person name="Pangilinan J."/>
            <person name="Riley R."/>
            <person name="LaButti K."/>
            <person name="Andreopoulos B."/>
            <person name="Lipzen A."/>
            <person name="Chen C."/>
            <person name="Yan M."/>
            <person name="Daum C."/>
            <person name="Ng V."/>
            <person name="Clum A."/>
            <person name="Steindorff A."/>
            <person name="Ohm R.A."/>
            <person name="Martin F."/>
            <person name="Silar P."/>
            <person name="Natvig D.O."/>
            <person name="Lalanne C."/>
            <person name="Gautier V."/>
            <person name="Ament-Velasquez S.L."/>
            <person name="Kruys A."/>
            <person name="Hutchinson M.I."/>
            <person name="Powell A.J."/>
            <person name="Barry K."/>
            <person name="Miller A.N."/>
            <person name="Grigoriev I.V."/>
            <person name="Debuchy R."/>
            <person name="Gladieux P."/>
            <person name="Hiltunen Thoren M."/>
            <person name="Johannesson H."/>
        </authorList>
    </citation>
    <scope>NUCLEOTIDE SEQUENCE [LARGE SCALE GENOMIC DNA]</scope>
    <source>
        <strain evidence="14 15">FGSC 10403</strain>
    </source>
</reference>
<keyword evidence="6 11" id="KW-0560">Oxidoreductase</keyword>
<dbReference type="RefSeq" id="XP_062689277.1">
    <property type="nucleotide sequence ID" value="XM_062837740.1"/>
</dbReference>
<dbReference type="GO" id="GO:0020037">
    <property type="term" value="F:heme binding"/>
    <property type="evidence" value="ECO:0007669"/>
    <property type="project" value="InterPro"/>
</dbReference>
<dbReference type="InterPro" id="IPR017972">
    <property type="entry name" value="Cyt_P450_CS"/>
</dbReference>
<gene>
    <name evidence="14" type="ORF">B0T23DRAFT_388278</name>
</gene>
<dbReference type="EMBL" id="JAULSX010000008">
    <property type="protein sequence ID" value="KAK3486720.1"/>
    <property type="molecule type" value="Genomic_DNA"/>
</dbReference>
<name>A0AAJ0I0Z3_9PEZI</name>
<dbReference type="CDD" id="cd11058">
    <property type="entry name" value="CYP60B-like"/>
    <property type="match status" value="1"/>
</dbReference>
<keyword evidence="4 10" id="KW-0349">Heme</keyword>